<reference evidence="1 2" key="1">
    <citation type="submission" date="2024-07" db="EMBL/GenBank/DDBJ databases">
        <title>Section-level genome sequencing and comparative genomics of Aspergillus sections Usti and Cavernicolus.</title>
        <authorList>
            <consortium name="Lawrence Berkeley National Laboratory"/>
            <person name="Nybo J.L."/>
            <person name="Vesth T.C."/>
            <person name="Theobald S."/>
            <person name="Frisvad J.C."/>
            <person name="Larsen T.O."/>
            <person name="Kjaerboelling I."/>
            <person name="Rothschild-Mancinelli K."/>
            <person name="Lyhne E.K."/>
            <person name="Kogle M.E."/>
            <person name="Barry K."/>
            <person name="Clum A."/>
            <person name="Na H."/>
            <person name="Ledsgaard L."/>
            <person name="Lin J."/>
            <person name="Lipzen A."/>
            <person name="Kuo A."/>
            <person name="Riley R."/>
            <person name="Mondo S."/>
            <person name="Labutti K."/>
            <person name="Haridas S."/>
            <person name="Pangalinan J."/>
            <person name="Salamov A.A."/>
            <person name="Simmons B.A."/>
            <person name="Magnuson J.K."/>
            <person name="Chen J."/>
            <person name="Drula E."/>
            <person name="Henrissat B."/>
            <person name="Wiebenga A."/>
            <person name="Lubbers R.J."/>
            <person name="Gomes A.C."/>
            <person name="Makela M.R."/>
            <person name="Stajich J."/>
            <person name="Grigoriev I.V."/>
            <person name="Mortensen U.H."/>
            <person name="De Vries R.P."/>
            <person name="Baker S.E."/>
            <person name="Andersen M.R."/>
        </authorList>
    </citation>
    <scope>NUCLEOTIDE SEQUENCE [LARGE SCALE GENOMIC DNA]</scope>
    <source>
        <strain evidence="1 2">CBS 588.65</strain>
    </source>
</reference>
<evidence type="ECO:0000313" key="1">
    <source>
        <dbReference type="EMBL" id="KAL2801830.1"/>
    </source>
</evidence>
<protein>
    <submittedName>
        <fullName evidence="1">Uncharacterized protein</fullName>
    </submittedName>
</protein>
<gene>
    <name evidence="1" type="ORF">BJX63DRAFT_416507</name>
</gene>
<organism evidence="1 2">
    <name type="scientific">Aspergillus granulosus</name>
    <dbReference type="NCBI Taxonomy" id="176169"/>
    <lineage>
        <taxon>Eukaryota</taxon>
        <taxon>Fungi</taxon>
        <taxon>Dikarya</taxon>
        <taxon>Ascomycota</taxon>
        <taxon>Pezizomycotina</taxon>
        <taxon>Eurotiomycetes</taxon>
        <taxon>Eurotiomycetidae</taxon>
        <taxon>Eurotiales</taxon>
        <taxon>Aspergillaceae</taxon>
        <taxon>Aspergillus</taxon>
        <taxon>Aspergillus subgen. Nidulantes</taxon>
    </lineage>
</organism>
<dbReference type="SUPFAM" id="SSF53474">
    <property type="entry name" value="alpha/beta-Hydrolases"/>
    <property type="match status" value="1"/>
</dbReference>
<dbReference type="PANTHER" id="PTHR12265">
    <property type="entry name" value="TRANSMEMBRANE PROTEIN 53"/>
    <property type="match status" value="1"/>
</dbReference>
<feature type="non-terminal residue" evidence="1">
    <location>
        <position position="1"/>
    </location>
</feature>
<dbReference type="PANTHER" id="PTHR12265:SF14">
    <property type="entry name" value="INDOLE-DITERPENE BIOSYNTHESIS PROTEIN PAXU"/>
    <property type="match status" value="1"/>
</dbReference>
<sequence length="313" mass="35521">MVANSQAATPYFPGFTALSDQIFVRGGTPTSEKILIPNQNHVRTLIIFAWGDAQPKHVTKYADGFRALYPSAKQIAVLSPIYKALWRTMGQRIEAMKPILDEVFDPTTCKGDDHDGSGILVHVMSNTGGIAYAATLHAYRNKYGRPFPHQLVVLDSTPGSTDLTFENMKRFALAMALGTAKWFPWPFFVTRGLWAMFLYVLNLMEKVLGRTSAGAESVRTVETPELASMDTRRLYLYGKQDGIILWSDIEKHVAKIRDRGWKYDCHVFEESGHVDHMRKSPVVYWKAVQDAWEDASRASEHRRDERRSEVHII</sequence>
<dbReference type="EMBL" id="JBFXLT010000238">
    <property type="protein sequence ID" value="KAL2801830.1"/>
    <property type="molecule type" value="Genomic_DNA"/>
</dbReference>
<dbReference type="Proteomes" id="UP001610334">
    <property type="component" value="Unassembled WGS sequence"/>
</dbReference>
<comment type="caution">
    <text evidence="1">The sequence shown here is derived from an EMBL/GenBank/DDBJ whole genome shotgun (WGS) entry which is preliminary data.</text>
</comment>
<accession>A0ABR4GRY4</accession>
<dbReference type="InterPro" id="IPR029058">
    <property type="entry name" value="AB_hydrolase_fold"/>
</dbReference>
<evidence type="ECO:0000313" key="2">
    <source>
        <dbReference type="Proteomes" id="UP001610334"/>
    </source>
</evidence>
<keyword evidence="2" id="KW-1185">Reference proteome</keyword>
<dbReference type="InterPro" id="IPR008547">
    <property type="entry name" value="DUF829_TMEM53"/>
</dbReference>
<dbReference type="Pfam" id="PF05705">
    <property type="entry name" value="DUF829"/>
    <property type="match status" value="1"/>
</dbReference>
<proteinExistence type="predicted"/>
<name>A0ABR4GRY4_9EURO</name>